<sequence>MSIYNLHYETYPGKIVDFYSLNAKKCVLLMYNDEMKLLTQYLLLMNKETNDTVEILCRNWKIDASEALRVGYGGLPFGYIVVSGYTTPELGNALDVRMLPADPESMTIPAVNMDRQIARLESLIKQYPSQNLFVWPGSVPLINDKGLYFLLTRHLSQRDLCINYVSMLAQRDRTCWMNSVVPADPSHWRNVLQRIVVIILGFILLYFGSLFLWFSHFDGGFCAYWFVRAFIWINGGHLVSNIGLNPSFYIFKLDMDCYRLSTKNFQVMNFHWWYIMLKIL</sequence>
<keyword evidence="1" id="KW-0472">Membrane</keyword>
<accession>A0A1I7VFS6</accession>
<feature type="transmembrane region" description="Helical" evidence="1">
    <location>
        <begin position="229"/>
        <end position="251"/>
    </location>
</feature>
<reference evidence="2" key="1">
    <citation type="submission" date="2012-04" db="EMBL/GenBank/DDBJ databases">
        <title>The Genome Sequence of Loa loa.</title>
        <authorList>
            <consortium name="The Broad Institute Genome Sequencing Platform"/>
            <consortium name="Broad Institute Genome Sequencing Center for Infectious Disease"/>
            <person name="Nutman T.B."/>
            <person name="Fink D.L."/>
            <person name="Russ C."/>
            <person name="Young S."/>
            <person name="Zeng Q."/>
            <person name="Gargeya S."/>
            <person name="Alvarado L."/>
            <person name="Berlin A."/>
            <person name="Chapman S.B."/>
            <person name="Chen Z."/>
            <person name="Freedman E."/>
            <person name="Gellesch M."/>
            <person name="Goldberg J."/>
            <person name="Griggs A."/>
            <person name="Gujja S."/>
            <person name="Heilman E.R."/>
            <person name="Heiman D."/>
            <person name="Howarth C."/>
            <person name="Mehta T."/>
            <person name="Neiman D."/>
            <person name="Pearson M."/>
            <person name="Roberts A."/>
            <person name="Saif S."/>
            <person name="Shea T."/>
            <person name="Shenoy N."/>
            <person name="Sisk P."/>
            <person name="Stolte C."/>
            <person name="Sykes S."/>
            <person name="White J."/>
            <person name="Yandava C."/>
            <person name="Haas B."/>
            <person name="Henn M.R."/>
            <person name="Nusbaum C."/>
            <person name="Birren B."/>
        </authorList>
    </citation>
    <scope>NUCLEOTIDE SEQUENCE [LARGE SCALE GENOMIC DNA]</scope>
</reference>
<evidence type="ECO:0000313" key="2">
    <source>
        <dbReference type="Proteomes" id="UP000095285"/>
    </source>
</evidence>
<dbReference type="STRING" id="7209.A0A1I7VFS6"/>
<proteinExistence type="predicted"/>
<keyword evidence="1" id="KW-0812">Transmembrane</keyword>
<feature type="transmembrane region" description="Helical" evidence="1">
    <location>
        <begin position="195"/>
        <end position="217"/>
    </location>
</feature>
<protein>
    <submittedName>
        <fullName evidence="3">Transmembrane protein</fullName>
    </submittedName>
</protein>
<evidence type="ECO:0000256" key="1">
    <source>
        <dbReference type="SAM" id="Phobius"/>
    </source>
</evidence>
<keyword evidence="1" id="KW-1133">Transmembrane helix</keyword>
<dbReference type="WBParaSite" id="EN70_2070">
    <property type="protein sequence ID" value="EN70_2070"/>
    <property type="gene ID" value="EN70_2070"/>
</dbReference>
<keyword evidence="2" id="KW-1185">Reference proteome</keyword>
<reference evidence="3" key="2">
    <citation type="submission" date="2016-11" db="UniProtKB">
        <authorList>
            <consortium name="WormBaseParasite"/>
        </authorList>
    </citation>
    <scope>IDENTIFICATION</scope>
</reference>
<dbReference type="AlphaFoldDB" id="A0A1I7VFS6"/>
<dbReference type="Proteomes" id="UP000095285">
    <property type="component" value="Unassembled WGS sequence"/>
</dbReference>
<name>A0A1I7VFS6_LOALO</name>
<evidence type="ECO:0000313" key="3">
    <source>
        <dbReference type="WBParaSite" id="EN70_2070"/>
    </source>
</evidence>
<organism evidence="2 3">
    <name type="scientific">Loa loa</name>
    <name type="common">Eye worm</name>
    <name type="synonym">Filaria loa</name>
    <dbReference type="NCBI Taxonomy" id="7209"/>
    <lineage>
        <taxon>Eukaryota</taxon>
        <taxon>Metazoa</taxon>
        <taxon>Ecdysozoa</taxon>
        <taxon>Nematoda</taxon>
        <taxon>Chromadorea</taxon>
        <taxon>Rhabditida</taxon>
        <taxon>Spirurina</taxon>
        <taxon>Spiruromorpha</taxon>
        <taxon>Filarioidea</taxon>
        <taxon>Onchocercidae</taxon>
        <taxon>Loa</taxon>
    </lineage>
</organism>